<evidence type="ECO:0000256" key="3">
    <source>
        <dbReference type="ARBA" id="ARBA00022553"/>
    </source>
</evidence>
<sequence>MNSLVEQDLSYILLIELLAHQFAYPVRWIETQEEILNVQNAQRIIEVGPSQTLINMMRQSAAPFTAREDALALRRQYLSVVRNEDEVYYEGMCDKTSTPIEEKSSGGPSSQESMSTSVSKSPKPQSRPETVQTSPPKATHSETIPNGASHTSTVLSDQQVSAKLILETIVTEKMARLGRKFMWNSTIKGLASGRSVIENEIIGDLMNEFENCPENISDMVLEALCESIQSRHNGRIGKVSRRLISRTLMSKLSRPWNLDRVREYLETRWNLKVGRQDTVLLMAARASFGMSNLSETESQALLDKAAMEHLTGSGVDVEDNGSTHHRPAIAMEPPTTVQSESKIRYTERSSHELGPGGTQDKFSSTVLELMTKVREQEQELQKLREEHDEIYLTGITGIFNARKARSFTSSWNWRREDQVRAHYDSRLSKLPRRTQERIRYPGKNMNQSDAHPADKAHNTQKCTNDNGRLDAGTEFHLETWRNNSWHYDKELSALFYAARWQTSFNSNQQRPKKVLLTGAGKDSIGQHLLEHLLRSGAHVVVGTSKLNASTAAVFQKLYRSSATPGSSLTILPFNQGSRVDIEALVIYIYENLGWDLDLVIPFAAISQNGQSIENIDGQNELAHRIMLTNTIRLLGCISRHKRRSGIETNPAQVLLPLSPNHGEIGHDGLYAESKLGLESLLRKWHAEDWHPYLSLCGAIIGWTRGTGLTKHQDALFDEFDEMASHGTSVLEMASSLFALTNASLVAVCDTQPILADFSGSGDCASELAQKLRVAREFKTERQDICRRLAQEAACDEKAKFGDGCIAMERKANLVGSRANFRIDFPSLPFFESLMAPFDASPRCEIPLERIVVIVGFGEVGPFGSSRTRWEMETSGDWSLDGTVELAWMMGFVECKEISTYQLEWVDCETSKPIADEEIRAKYLSRIIEGCGIRFLDPENQPRQLYEYTLSHDLPPFEVEADTAQEFKRQYADKIRISPILGSSKRSVQILQGADLLIPKPASGSRAVAGLIPQGWEARRYGIPPDVISEVDPATLSVLVCVAETLLSAGVTDFYEFYHFVQTSEIGNCLGSGLGGINSLGKMYRDQFQGESFGGGIQSDILQETFVNTAAAWVNMLLLGANGPMNTPVGACATSLESLDRGYDLISSGKAQVCLVGGYDDISREISMSFGRMKATVDVEKELASGREPREMSRPMTATRAGFVESHGCGMQLLTSASLAIEMGLPIRGVLAFAGTAADGIGRSVPRPGAGIASFAAEHSSKLSSHLSSPLGGSVPSQRVISYESPNVHLKHSFTTLPSEPKVATPPDSPHLLPFHHISRQDHWSKYNRLDLPPRQPTSALQRALSKFDLTANDIHVLCLHATSTPAGDANELEVLNRQLLALGHQPENSVPLLATCQKGLLGHSKGAAGAWAVNSSLQILSSGLVPGNPTIDDVDPAFENLDVNICFPAESVQTDGVPAVSVTGFGFGQKGAQVILVHPDRLWRMAIGSLARDGYEQYATKLRRRKRGGDRAFADAVYRGGMVKVKEKGPNEELEGQKESLH</sequence>
<dbReference type="Gene3D" id="3.90.25.70">
    <property type="match status" value="1"/>
</dbReference>
<feature type="region of interest" description="Disordered" evidence="11">
    <location>
        <begin position="92"/>
        <end position="153"/>
    </location>
</feature>
<gene>
    <name evidence="13" type="ORF">Z518_08254</name>
</gene>
<evidence type="ECO:0000256" key="1">
    <source>
        <dbReference type="ARBA" id="ARBA00007485"/>
    </source>
</evidence>
<dbReference type="GO" id="GO:0042759">
    <property type="term" value="P:long-chain fatty acid biosynthetic process"/>
    <property type="evidence" value="ECO:0007669"/>
    <property type="project" value="UniProtKB-UniRule"/>
</dbReference>
<dbReference type="RefSeq" id="XP_013269449.1">
    <property type="nucleotide sequence ID" value="XM_013413995.1"/>
</dbReference>
<comment type="catalytic activity">
    <reaction evidence="7">
        <text>a (3R)-hydroxyacyl-[ACP] + NADP(+) = a 3-oxoacyl-[ACP] + NADPH + H(+)</text>
        <dbReference type="Rhea" id="RHEA:17397"/>
        <dbReference type="Rhea" id="RHEA-COMP:9916"/>
        <dbReference type="Rhea" id="RHEA-COMP:9945"/>
        <dbReference type="ChEBI" id="CHEBI:15378"/>
        <dbReference type="ChEBI" id="CHEBI:57783"/>
        <dbReference type="ChEBI" id="CHEBI:58349"/>
        <dbReference type="ChEBI" id="CHEBI:78776"/>
        <dbReference type="ChEBI" id="CHEBI:78827"/>
        <dbReference type="EC" id="1.1.1.100"/>
    </reaction>
</comment>
<keyword evidence="10" id="KW-0175">Coiled coil</keyword>
<dbReference type="Pfam" id="PF18314">
    <property type="entry name" value="FAS_I_H"/>
    <property type="match status" value="1"/>
</dbReference>
<organism evidence="13 14">
    <name type="scientific">Rhinocladiella mackenziei CBS 650.93</name>
    <dbReference type="NCBI Taxonomy" id="1442369"/>
    <lineage>
        <taxon>Eukaryota</taxon>
        <taxon>Fungi</taxon>
        <taxon>Dikarya</taxon>
        <taxon>Ascomycota</taxon>
        <taxon>Pezizomycotina</taxon>
        <taxon>Eurotiomycetes</taxon>
        <taxon>Chaetothyriomycetidae</taxon>
        <taxon>Chaetothyriales</taxon>
        <taxon>Herpotrichiellaceae</taxon>
        <taxon>Rhinocladiella</taxon>
    </lineage>
</organism>
<dbReference type="PANTHER" id="PTHR10982:SF21">
    <property type="entry name" value="FATTY ACID SYNTHASE SUBUNIT BETA"/>
    <property type="match status" value="1"/>
</dbReference>
<dbReference type="STRING" id="1442369.A0A0D2GVL5"/>
<keyword evidence="5" id="KW-0521">NADP</keyword>
<keyword evidence="3" id="KW-0597">Phosphoprotein</keyword>
<dbReference type="GO" id="GO:0005835">
    <property type="term" value="C:fatty acid synthase complex"/>
    <property type="evidence" value="ECO:0007669"/>
    <property type="project" value="InterPro"/>
</dbReference>
<feature type="compositionally biased region" description="Low complexity" evidence="11">
    <location>
        <begin position="105"/>
        <end position="117"/>
    </location>
</feature>
<proteinExistence type="inferred from homology"/>
<dbReference type="OrthoDB" id="10361327at2759"/>
<dbReference type="SMART" id="SM00825">
    <property type="entry name" value="PKS_KS"/>
    <property type="match status" value="1"/>
</dbReference>
<dbReference type="InterPro" id="IPR016035">
    <property type="entry name" value="Acyl_Trfase/lysoPLipase"/>
</dbReference>
<dbReference type="PANTHER" id="PTHR10982">
    <property type="entry name" value="MALONYL COA-ACYL CARRIER PROTEIN TRANSACYLASE"/>
    <property type="match status" value="1"/>
</dbReference>
<evidence type="ECO:0000256" key="10">
    <source>
        <dbReference type="SAM" id="Coils"/>
    </source>
</evidence>
<dbReference type="HOGENOM" id="CLU_000114_0_0_1"/>
<dbReference type="InterPro" id="IPR014031">
    <property type="entry name" value="Ketoacyl_synth_C"/>
</dbReference>
<dbReference type="SUPFAM" id="SSF51735">
    <property type="entry name" value="NAD(P)-binding Rossmann-fold domains"/>
    <property type="match status" value="1"/>
</dbReference>
<feature type="coiled-coil region" evidence="10">
    <location>
        <begin position="366"/>
        <end position="393"/>
    </location>
</feature>
<dbReference type="GeneID" id="25296325"/>
<evidence type="ECO:0000256" key="7">
    <source>
        <dbReference type="ARBA" id="ARBA00048508"/>
    </source>
</evidence>
<keyword evidence="4 8" id="KW-0808">Transferase</keyword>
<evidence type="ECO:0000256" key="5">
    <source>
        <dbReference type="ARBA" id="ARBA00022857"/>
    </source>
</evidence>
<evidence type="ECO:0000313" key="13">
    <source>
        <dbReference type="EMBL" id="KIX02313.1"/>
    </source>
</evidence>
<comment type="catalytic activity">
    <reaction evidence="6">
        <text>acetyl-CoA + n malonyl-CoA + 2n NADPH + 4n H(+) = a long-chain-acyl-CoA + n CoA + n CO2 + 2n NADP(+).</text>
        <dbReference type="EC" id="2.3.1.86"/>
    </reaction>
</comment>
<dbReference type="InterPro" id="IPR040899">
    <property type="entry name" value="Fas_alpha_ACP"/>
</dbReference>
<dbReference type="PROSITE" id="PS52004">
    <property type="entry name" value="KS3_2"/>
    <property type="match status" value="1"/>
</dbReference>
<dbReference type="GO" id="GO:0004316">
    <property type="term" value="F:3-oxoacyl-[acyl-carrier-protein] reductase (NADPH) activity"/>
    <property type="evidence" value="ECO:0007669"/>
    <property type="project" value="UniProtKB-EC"/>
</dbReference>
<dbReference type="Gene3D" id="3.30.70.2490">
    <property type="match status" value="1"/>
</dbReference>
<dbReference type="Pfam" id="PF18325">
    <property type="entry name" value="Fas_alpha_ACP"/>
    <property type="match status" value="1"/>
</dbReference>
<dbReference type="PROSITE" id="PS00606">
    <property type="entry name" value="KS3_1"/>
    <property type="match status" value="1"/>
</dbReference>
<dbReference type="Pfam" id="PF00109">
    <property type="entry name" value="ketoacyl-synt"/>
    <property type="match status" value="1"/>
</dbReference>
<dbReference type="InterPro" id="IPR050830">
    <property type="entry name" value="Fungal_FAS"/>
</dbReference>
<evidence type="ECO:0000256" key="2">
    <source>
        <dbReference type="ARBA" id="ARBA00022450"/>
    </source>
</evidence>
<dbReference type="FunFam" id="3.90.25.70:FF:000001">
    <property type="entry name" value="Fatty acid synthase subunit alpha"/>
    <property type="match status" value="1"/>
</dbReference>
<evidence type="ECO:0000256" key="4">
    <source>
        <dbReference type="ARBA" id="ARBA00022679"/>
    </source>
</evidence>
<evidence type="ECO:0000256" key="6">
    <source>
        <dbReference type="ARBA" id="ARBA00048237"/>
    </source>
</evidence>
<dbReference type="InterPro" id="IPR020841">
    <property type="entry name" value="PKS_Beta-ketoAc_synthase_dom"/>
</dbReference>
<evidence type="ECO:0000313" key="14">
    <source>
        <dbReference type="Proteomes" id="UP000053617"/>
    </source>
</evidence>
<dbReference type="GO" id="GO:0004312">
    <property type="term" value="F:fatty acid synthase activity"/>
    <property type="evidence" value="ECO:0007669"/>
    <property type="project" value="InterPro"/>
</dbReference>
<dbReference type="GO" id="GO:0004315">
    <property type="term" value="F:3-oxoacyl-[acyl-carrier-protein] synthase activity"/>
    <property type="evidence" value="ECO:0007669"/>
    <property type="project" value="InterPro"/>
</dbReference>
<dbReference type="SUPFAM" id="SSF52151">
    <property type="entry name" value="FabD/lysophospholipase-like"/>
    <property type="match status" value="1"/>
</dbReference>
<dbReference type="InterPro" id="IPR014030">
    <property type="entry name" value="Ketoacyl_synth_N"/>
</dbReference>
<dbReference type="EMBL" id="KN847480">
    <property type="protein sequence ID" value="KIX02313.1"/>
    <property type="molecule type" value="Genomic_DNA"/>
</dbReference>
<dbReference type="Proteomes" id="UP000053617">
    <property type="component" value="Unassembled WGS sequence"/>
</dbReference>
<evidence type="ECO:0000256" key="9">
    <source>
        <dbReference type="PIRSR" id="PIRSR000454-4"/>
    </source>
</evidence>
<dbReference type="CDD" id="cd00828">
    <property type="entry name" value="elong_cond_enzymes"/>
    <property type="match status" value="1"/>
</dbReference>
<dbReference type="GO" id="GO:0044550">
    <property type="term" value="P:secondary metabolite biosynthetic process"/>
    <property type="evidence" value="ECO:0007669"/>
    <property type="project" value="UniProtKB-ARBA"/>
</dbReference>
<feature type="modified residue" description="O-(pantetheine 4'-phosphoryl)serine" evidence="9">
    <location>
        <position position="195"/>
    </location>
</feature>
<name>A0A0D2GVL5_9EURO</name>
<protein>
    <recommendedName>
        <fullName evidence="12">Ketosynthase family 3 (KS3) domain-containing protein</fullName>
    </recommendedName>
</protein>
<dbReference type="GO" id="GO:0004321">
    <property type="term" value="F:fatty-acyl-CoA synthase activity"/>
    <property type="evidence" value="ECO:0007669"/>
    <property type="project" value="UniProtKB-EC"/>
</dbReference>
<dbReference type="VEuPathDB" id="FungiDB:Z518_08254"/>
<feature type="domain" description="Ketosynthase family 3 (KS3)" evidence="12">
    <location>
        <begin position="941"/>
        <end position="1478"/>
    </location>
</feature>
<dbReference type="GO" id="GO:0008897">
    <property type="term" value="F:holo-[acyl-carrier-protein] synthase activity"/>
    <property type="evidence" value="ECO:0007669"/>
    <property type="project" value="InterPro"/>
</dbReference>
<feature type="compositionally biased region" description="Polar residues" evidence="11">
    <location>
        <begin position="118"/>
        <end position="153"/>
    </location>
</feature>
<accession>A0A0D2GVL5</accession>
<keyword evidence="2 8" id="KW-0596">Phosphopantetheine</keyword>
<dbReference type="InterPro" id="IPR041550">
    <property type="entry name" value="FASI_helical"/>
</dbReference>
<evidence type="ECO:0000256" key="11">
    <source>
        <dbReference type="SAM" id="MobiDB-lite"/>
    </source>
</evidence>
<dbReference type="InterPro" id="IPR047224">
    <property type="entry name" value="FAS_alpha_su_C"/>
</dbReference>
<dbReference type="SUPFAM" id="SSF53901">
    <property type="entry name" value="Thiolase-like"/>
    <property type="match status" value="2"/>
</dbReference>
<comment type="similarity">
    <text evidence="1 8">Belongs to the thiolase-like superfamily. Fungal fatty acid synthetase subunit alpha family.</text>
</comment>
<dbReference type="Gene3D" id="3.40.47.10">
    <property type="match status" value="1"/>
</dbReference>
<dbReference type="Gene3D" id="3.40.50.720">
    <property type="entry name" value="NAD(P)-binding Rossmann-like Domain"/>
    <property type="match status" value="2"/>
</dbReference>
<reference evidence="13 14" key="1">
    <citation type="submission" date="2015-01" db="EMBL/GenBank/DDBJ databases">
        <title>The Genome Sequence of Rhinocladiella mackenzie CBS 650.93.</title>
        <authorList>
            <consortium name="The Broad Institute Genomics Platform"/>
            <person name="Cuomo C."/>
            <person name="de Hoog S."/>
            <person name="Gorbushina A."/>
            <person name="Stielow B."/>
            <person name="Teixiera M."/>
            <person name="Abouelleil A."/>
            <person name="Chapman S.B."/>
            <person name="Priest M."/>
            <person name="Young S.K."/>
            <person name="Wortman J."/>
            <person name="Nusbaum C."/>
            <person name="Birren B."/>
        </authorList>
    </citation>
    <scope>NUCLEOTIDE SEQUENCE [LARGE SCALE GENOMIC DNA]</scope>
    <source>
        <strain evidence="13 14">CBS 650.93</strain>
    </source>
</reference>
<evidence type="ECO:0000259" key="12">
    <source>
        <dbReference type="PROSITE" id="PS52004"/>
    </source>
</evidence>
<dbReference type="InterPro" id="IPR026025">
    <property type="entry name" value="FAS_alpha_yeast"/>
</dbReference>
<dbReference type="PIRSF" id="PIRSF000454">
    <property type="entry name" value="FAS_yeast_alpha"/>
    <property type="match status" value="1"/>
</dbReference>
<feature type="region of interest" description="Disordered" evidence="11">
    <location>
        <begin position="442"/>
        <end position="465"/>
    </location>
</feature>
<dbReference type="InterPro" id="IPR036291">
    <property type="entry name" value="NAD(P)-bd_dom_sf"/>
</dbReference>
<keyword evidence="14" id="KW-1185">Reference proteome</keyword>
<dbReference type="InterPro" id="IPR018201">
    <property type="entry name" value="Ketoacyl_synth_AS"/>
</dbReference>
<dbReference type="Pfam" id="PF02801">
    <property type="entry name" value="Ketoacyl-synt_C"/>
    <property type="match status" value="1"/>
</dbReference>
<evidence type="ECO:0000256" key="8">
    <source>
        <dbReference type="PIRNR" id="PIRNR000454"/>
    </source>
</evidence>
<dbReference type="InterPro" id="IPR016039">
    <property type="entry name" value="Thiolase-like"/>
</dbReference>